<reference evidence="1" key="1">
    <citation type="submission" date="2019-08" db="EMBL/GenBank/DDBJ databases">
        <authorList>
            <person name="Kucharzyk K."/>
            <person name="Murdoch R.W."/>
            <person name="Higgins S."/>
            <person name="Loffler F."/>
        </authorList>
    </citation>
    <scope>NUCLEOTIDE SEQUENCE</scope>
</reference>
<sequence length="429" mass="47902">MGFGQRLFLGRLVPRLALLRFCRLDFEDQFFFRLALGQDDDRFLGAVGLGDDAHFLDRLFLLGDRALDDHPLADDVGDRLLLHFDGAVLVDALQGDFLLAVDDFQFAGAGDLFFLDGDRPFAVVFRDFLFALGVFLLHGDRLFGEQTGQLGLGVFLGLDLRRFRLFAGTHRGDLALLARLGVGLLALQFEERFLGFDVLLLDLHFLVAAQFVGAHVLDGGQFGDLLDPLGVEDVVGVEFLQRRLFQVVDGGIFEHVTGKIVADLAHDLVAETVTRLVELDEVHRLADRLQRLGELRREQVFEDFRARGTLATDPLGHLEDVFGGLVHADEELDLDVGADVVPADQAFAARTVDLDRLQRDFHQFGLVDDRIDHAAGEGDFGFGAQRVDDHRVALFDLVIELGEQRNHAEAEQHQHRDGDYYRLHGFPLA</sequence>
<name>A0A645ANM0_9ZZZZ</name>
<evidence type="ECO:0000313" key="1">
    <source>
        <dbReference type="EMBL" id="MPM53891.1"/>
    </source>
</evidence>
<dbReference type="AlphaFoldDB" id="A0A645ANM0"/>
<organism evidence="1">
    <name type="scientific">bioreactor metagenome</name>
    <dbReference type="NCBI Taxonomy" id="1076179"/>
    <lineage>
        <taxon>unclassified sequences</taxon>
        <taxon>metagenomes</taxon>
        <taxon>ecological metagenomes</taxon>
    </lineage>
</organism>
<proteinExistence type="predicted"/>
<gene>
    <name evidence="1" type="ORF">SDC9_100661</name>
</gene>
<evidence type="ECO:0008006" key="2">
    <source>
        <dbReference type="Google" id="ProtNLM"/>
    </source>
</evidence>
<dbReference type="EMBL" id="VSSQ01014549">
    <property type="protein sequence ID" value="MPM53891.1"/>
    <property type="molecule type" value="Genomic_DNA"/>
</dbReference>
<accession>A0A645ANM0</accession>
<comment type="caution">
    <text evidence="1">The sequence shown here is derived from an EMBL/GenBank/DDBJ whole genome shotgun (WGS) entry which is preliminary data.</text>
</comment>
<protein>
    <recommendedName>
        <fullName evidence="2">NAD-specific glutamate dehydrogenase</fullName>
    </recommendedName>
</protein>